<protein>
    <submittedName>
        <fullName evidence="5">3-demethylubiquinone-9 3-methyltransferase</fullName>
        <ecNumber evidence="5">2.1.1.64</ecNumber>
    </submittedName>
</protein>
<dbReference type="Gene3D" id="3.40.50.150">
    <property type="entry name" value="Vaccinia Virus protein VP39"/>
    <property type="match status" value="1"/>
</dbReference>
<dbReference type="EC" id="2.1.1.64" evidence="5"/>
<accession>A0A380N3E3</accession>
<reference evidence="5 6" key="1">
    <citation type="submission" date="2018-06" db="EMBL/GenBank/DDBJ databases">
        <authorList>
            <consortium name="Pathogen Informatics"/>
            <person name="Doyle S."/>
        </authorList>
    </citation>
    <scope>NUCLEOTIDE SEQUENCE [LARGE SCALE GENOMIC DNA]</scope>
    <source>
        <strain evidence="5 6">NCTC10717</strain>
    </source>
</reference>
<sequence length="225" mass="24941">MSATSFDLHGEDFWNPQGPYRSLHHINPARLQFIERFIDLRGQKILDIGCGGGILSEAMAHKGAIVSGIDLSEAVLNAANQHADGSNLHMDYRRISSQECVAQGEQYDHITCMEMLEHVPSPAAILRDIHALLKPNGYAFISTLNRNLTSFFGAIVAAEYLCKLVPKGTHRHSDFIRPQELVAMAEQAGLTPIALSGMDYHPFAKTAFLSRNLRINYLLALQKQS</sequence>
<keyword evidence="4" id="KW-0949">S-adenosyl-L-methionine</keyword>
<dbReference type="RefSeq" id="WP_115219420.1">
    <property type="nucleotide sequence ID" value="NZ_UHIA01000004.1"/>
</dbReference>
<gene>
    <name evidence="5" type="primary">ubiG</name>
    <name evidence="5" type="ORF">NCTC10717_02379</name>
</gene>
<dbReference type="Proteomes" id="UP000254575">
    <property type="component" value="Unassembled WGS sequence"/>
</dbReference>
<evidence type="ECO:0000313" key="5">
    <source>
        <dbReference type="EMBL" id="SUO98623.1"/>
    </source>
</evidence>
<dbReference type="NCBIfam" id="TIGR01983">
    <property type="entry name" value="UbiG"/>
    <property type="match status" value="1"/>
</dbReference>
<proteinExistence type="predicted"/>
<dbReference type="SUPFAM" id="SSF53335">
    <property type="entry name" value="S-adenosyl-L-methionine-dependent methyltransferases"/>
    <property type="match status" value="1"/>
</dbReference>
<dbReference type="EMBL" id="UHIA01000004">
    <property type="protein sequence ID" value="SUO98623.1"/>
    <property type="molecule type" value="Genomic_DNA"/>
</dbReference>
<dbReference type="PANTHER" id="PTHR43464:SF19">
    <property type="entry name" value="UBIQUINONE BIOSYNTHESIS O-METHYLTRANSFERASE, MITOCHONDRIAL"/>
    <property type="match status" value="1"/>
</dbReference>
<keyword evidence="3" id="KW-0831">Ubiquinone biosynthesis</keyword>
<dbReference type="PANTHER" id="PTHR43464">
    <property type="entry name" value="METHYLTRANSFERASE"/>
    <property type="match status" value="1"/>
</dbReference>
<dbReference type="CDD" id="cd02440">
    <property type="entry name" value="AdoMet_MTases"/>
    <property type="match status" value="1"/>
</dbReference>
<keyword evidence="6" id="KW-1185">Reference proteome</keyword>
<organism evidence="5 6">
    <name type="scientific">Suttonella indologenes</name>
    <dbReference type="NCBI Taxonomy" id="13276"/>
    <lineage>
        <taxon>Bacteria</taxon>
        <taxon>Pseudomonadati</taxon>
        <taxon>Pseudomonadota</taxon>
        <taxon>Gammaproteobacteria</taxon>
        <taxon>Cardiobacteriales</taxon>
        <taxon>Cardiobacteriaceae</taxon>
        <taxon>Suttonella</taxon>
    </lineage>
</organism>
<dbReference type="AlphaFoldDB" id="A0A380N3E3"/>
<dbReference type="InterPro" id="IPR010233">
    <property type="entry name" value="UbiG_MeTrfase"/>
</dbReference>
<dbReference type="GO" id="GO:0061542">
    <property type="term" value="F:3-demethylubiquinol 3-O-methyltransferase activity"/>
    <property type="evidence" value="ECO:0007669"/>
    <property type="project" value="UniProtKB-EC"/>
</dbReference>
<evidence type="ECO:0000256" key="1">
    <source>
        <dbReference type="ARBA" id="ARBA00022603"/>
    </source>
</evidence>
<keyword evidence="2 5" id="KW-0808">Transferase</keyword>
<dbReference type="InterPro" id="IPR029063">
    <property type="entry name" value="SAM-dependent_MTases_sf"/>
</dbReference>
<evidence type="ECO:0000256" key="3">
    <source>
        <dbReference type="ARBA" id="ARBA00022688"/>
    </source>
</evidence>
<evidence type="ECO:0000256" key="4">
    <source>
        <dbReference type="ARBA" id="ARBA00022691"/>
    </source>
</evidence>
<name>A0A380N3E3_9GAMM</name>
<dbReference type="Pfam" id="PF13489">
    <property type="entry name" value="Methyltransf_23"/>
    <property type="match status" value="1"/>
</dbReference>
<keyword evidence="5" id="KW-0830">Ubiquinone</keyword>
<evidence type="ECO:0000256" key="2">
    <source>
        <dbReference type="ARBA" id="ARBA00022679"/>
    </source>
</evidence>
<dbReference type="GO" id="GO:0010420">
    <property type="term" value="F:polyprenyldihydroxybenzoate methyltransferase activity"/>
    <property type="evidence" value="ECO:0007669"/>
    <property type="project" value="InterPro"/>
</dbReference>
<keyword evidence="1 5" id="KW-0489">Methyltransferase</keyword>
<dbReference type="GO" id="GO:0032259">
    <property type="term" value="P:methylation"/>
    <property type="evidence" value="ECO:0007669"/>
    <property type="project" value="UniProtKB-KW"/>
</dbReference>
<dbReference type="OrthoDB" id="9801538at2"/>
<evidence type="ECO:0000313" key="6">
    <source>
        <dbReference type="Proteomes" id="UP000254575"/>
    </source>
</evidence>